<evidence type="ECO:0000259" key="8">
    <source>
        <dbReference type="PROSITE" id="PS50110"/>
    </source>
</evidence>
<dbReference type="FunFam" id="3.40.50.2300:FF:000001">
    <property type="entry name" value="DNA-binding response regulator PhoB"/>
    <property type="match status" value="1"/>
</dbReference>
<reference evidence="10 11" key="1">
    <citation type="journal article" date="2016" name="PLoS ONE">
        <title>Complete Genome Sequence and Comparative Genomics of a Novel Myxobacterium Myxococcus hansupus.</title>
        <authorList>
            <person name="Sharma G."/>
            <person name="Narwani T."/>
            <person name="Subramanian S."/>
        </authorList>
    </citation>
    <scope>NUCLEOTIDE SEQUENCE [LARGE SCALE GENOMIC DNA]</scope>
    <source>
        <strain evidence="11">mixupus</strain>
    </source>
</reference>
<feature type="DNA-binding region" description="OmpR/PhoB-type" evidence="7">
    <location>
        <begin position="135"/>
        <end position="231"/>
    </location>
</feature>
<gene>
    <name evidence="10" type="ORF">A176_002741</name>
</gene>
<dbReference type="KEGG" id="mym:A176_002741"/>
<evidence type="ECO:0000259" key="9">
    <source>
        <dbReference type="PROSITE" id="PS51755"/>
    </source>
</evidence>
<dbReference type="PROSITE" id="PS51755">
    <property type="entry name" value="OMPR_PHOB"/>
    <property type="match status" value="1"/>
</dbReference>
<evidence type="ECO:0000256" key="4">
    <source>
        <dbReference type="ARBA" id="ARBA00023125"/>
    </source>
</evidence>
<evidence type="ECO:0000256" key="2">
    <source>
        <dbReference type="ARBA" id="ARBA00023012"/>
    </source>
</evidence>
<keyword evidence="11" id="KW-1185">Reference proteome</keyword>
<keyword evidence="1 6" id="KW-0597">Phosphoprotein</keyword>
<dbReference type="InterPro" id="IPR011006">
    <property type="entry name" value="CheY-like_superfamily"/>
</dbReference>
<dbReference type="GO" id="GO:0006355">
    <property type="term" value="P:regulation of DNA-templated transcription"/>
    <property type="evidence" value="ECO:0007669"/>
    <property type="project" value="InterPro"/>
</dbReference>
<protein>
    <submittedName>
        <fullName evidence="10">DNA-binding response regulator</fullName>
    </submittedName>
</protein>
<evidence type="ECO:0000256" key="5">
    <source>
        <dbReference type="ARBA" id="ARBA00023163"/>
    </source>
</evidence>
<dbReference type="AlphaFoldDB" id="A0A0H4WSN6"/>
<dbReference type="PATRIC" id="fig|1297742.4.peg.2767"/>
<dbReference type="SUPFAM" id="SSF52172">
    <property type="entry name" value="CheY-like"/>
    <property type="match status" value="1"/>
</dbReference>
<sequence length="232" mass="26211">MAERLNVLVVDDDPHLREIVRFALEQGGFRVEEAADGRAALAQVDRALPALIVLDIMMPELDGLAVCREVRRKHELPIVFLSSRDDEVDRILGLELGGDDYLTKPFSPRELVARVKAVLRRARPTPAPEPEAPTSRMQERGPLRMDAERWRAWWSGTEVVLTVTEFQLLATLLRVPGKVFTRDELMTRVYDDVVVSDRTIDSHVRRVRQKFASAGGEVIETVHGLGYRLALP</sequence>
<dbReference type="InterPro" id="IPR001867">
    <property type="entry name" value="OmpR/PhoB-type_DNA-bd"/>
</dbReference>
<keyword evidence="2" id="KW-0902">Two-component regulatory system</keyword>
<dbReference type="GO" id="GO:0000156">
    <property type="term" value="F:phosphorelay response regulator activity"/>
    <property type="evidence" value="ECO:0007669"/>
    <property type="project" value="TreeGrafter"/>
</dbReference>
<name>A0A0H4WSN6_9BACT</name>
<dbReference type="GO" id="GO:0005829">
    <property type="term" value="C:cytosol"/>
    <property type="evidence" value="ECO:0007669"/>
    <property type="project" value="TreeGrafter"/>
</dbReference>
<evidence type="ECO:0000256" key="7">
    <source>
        <dbReference type="PROSITE-ProRule" id="PRU01091"/>
    </source>
</evidence>
<keyword evidence="5" id="KW-0804">Transcription</keyword>
<dbReference type="InterPro" id="IPR039420">
    <property type="entry name" value="WalR-like"/>
</dbReference>
<dbReference type="GO" id="GO:0032993">
    <property type="term" value="C:protein-DNA complex"/>
    <property type="evidence" value="ECO:0007669"/>
    <property type="project" value="TreeGrafter"/>
</dbReference>
<dbReference type="PROSITE" id="PS50110">
    <property type="entry name" value="RESPONSE_REGULATORY"/>
    <property type="match status" value="1"/>
</dbReference>
<dbReference type="PANTHER" id="PTHR48111">
    <property type="entry name" value="REGULATOR OF RPOS"/>
    <property type="match status" value="1"/>
</dbReference>
<accession>A0A0H4WSN6</accession>
<feature type="modified residue" description="4-aspartylphosphate" evidence="6">
    <location>
        <position position="55"/>
    </location>
</feature>
<organism evidence="10 11">
    <name type="scientific">Pseudomyxococcus hansupus</name>
    <dbReference type="NCBI Taxonomy" id="1297742"/>
    <lineage>
        <taxon>Bacteria</taxon>
        <taxon>Pseudomonadati</taxon>
        <taxon>Myxococcota</taxon>
        <taxon>Myxococcia</taxon>
        <taxon>Myxococcales</taxon>
        <taxon>Cystobacterineae</taxon>
        <taxon>Myxococcaceae</taxon>
        <taxon>Pseudomyxococcus</taxon>
    </lineage>
</organism>
<dbReference type="EMBL" id="CP012109">
    <property type="protein sequence ID" value="AKQ65829.1"/>
    <property type="molecule type" value="Genomic_DNA"/>
</dbReference>
<dbReference type="STRING" id="1297742.A176_002741"/>
<dbReference type="Gene3D" id="6.10.250.690">
    <property type="match status" value="1"/>
</dbReference>
<dbReference type="Pfam" id="PF00072">
    <property type="entry name" value="Response_reg"/>
    <property type="match status" value="1"/>
</dbReference>
<evidence type="ECO:0000256" key="1">
    <source>
        <dbReference type="ARBA" id="ARBA00022553"/>
    </source>
</evidence>
<dbReference type="InterPro" id="IPR016032">
    <property type="entry name" value="Sig_transdc_resp-reg_C-effctor"/>
</dbReference>
<dbReference type="SUPFAM" id="SSF46894">
    <property type="entry name" value="C-terminal effector domain of the bipartite response regulators"/>
    <property type="match status" value="1"/>
</dbReference>
<dbReference type="SMART" id="SM00862">
    <property type="entry name" value="Trans_reg_C"/>
    <property type="match status" value="1"/>
</dbReference>
<dbReference type="Gene3D" id="3.40.50.2300">
    <property type="match status" value="1"/>
</dbReference>
<dbReference type="InterPro" id="IPR036388">
    <property type="entry name" value="WH-like_DNA-bd_sf"/>
</dbReference>
<dbReference type="eggNOG" id="COG0745">
    <property type="taxonomic scope" value="Bacteria"/>
</dbReference>
<keyword evidence="4 7" id="KW-0238">DNA-binding</keyword>
<feature type="domain" description="Response regulatory" evidence="8">
    <location>
        <begin position="6"/>
        <end position="119"/>
    </location>
</feature>
<dbReference type="Pfam" id="PF00486">
    <property type="entry name" value="Trans_reg_C"/>
    <property type="match status" value="1"/>
</dbReference>
<proteinExistence type="predicted"/>
<evidence type="ECO:0000313" key="10">
    <source>
        <dbReference type="EMBL" id="AKQ65829.1"/>
    </source>
</evidence>
<keyword evidence="3" id="KW-0805">Transcription regulation</keyword>
<dbReference type="RefSeq" id="WP_002638456.1">
    <property type="nucleotide sequence ID" value="NZ_CP012109.1"/>
</dbReference>
<dbReference type="Gene3D" id="1.10.10.10">
    <property type="entry name" value="Winged helix-like DNA-binding domain superfamily/Winged helix DNA-binding domain"/>
    <property type="match status" value="1"/>
</dbReference>
<evidence type="ECO:0000256" key="3">
    <source>
        <dbReference type="ARBA" id="ARBA00023015"/>
    </source>
</evidence>
<dbReference type="Proteomes" id="UP000009026">
    <property type="component" value="Chromosome"/>
</dbReference>
<evidence type="ECO:0000256" key="6">
    <source>
        <dbReference type="PROSITE-ProRule" id="PRU00169"/>
    </source>
</evidence>
<dbReference type="SMART" id="SM00448">
    <property type="entry name" value="REC"/>
    <property type="match status" value="1"/>
</dbReference>
<dbReference type="InterPro" id="IPR001789">
    <property type="entry name" value="Sig_transdc_resp-reg_receiver"/>
</dbReference>
<dbReference type="GO" id="GO:0000976">
    <property type="term" value="F:transcription cis-regulatory region binding"/>
    <property type="evidence" value="ECO:0007669"/>
    <property type="project" value="TreeGrafter"/>
</dbReference>
<dbReference type="OrthoDB" id="368799at2"/>
<dbReference type="CDD" id="cd00383">
    <property type="entry name" value="trans_reg_C"/>
    <property type="match status" value="1"/>
</dbReference>
<feature type="domain" description="OmpR/PhoB-type" evidence="9">
    <location>
        <begin position="135"/>
        <end position="231"/>
    </location>
</feature>
<dbReference type="PANTHER" id="PTHR48111:SF59">
    <property type="entry name" value="TRANSCRIPTIONAL REGULATORY PROTEIN BAER"/>
    <property type="match status" value="1"/>
</dbReference>
<evidence type="ECO:0000313" key="11">
    <source>
        <dbReference type="Proteomes" id="UP000009026"/>
    </source>
</evidence>